<reference evidence="1 2" key="1">
    <citation type="journal article" date="2024" name="IMA Fungus">
        <title>IMA Genome - F19 : A genome assembly and annotation guide to empower mycologists, including annotated draft genome sequences of Ceratocystis pirilliformis, Diaporthe australafricana, Fusarium ophioides, Paecilomyces lecythidis, and Sporothrix stenoceras.</title>
        <authorList>
            <person name="Aylward J."/>
            <person name="Wilson A.M."/>
            <person name="Visagie C.M."/>
            <person name="Spraker J."/>
            <person name="Barnes I."/>
            <person name="Buitendag C."/>
            <person name="Ceriani C."/>
            <person name="Del Mar Angel L."/>
            <person name="du Plessis D."/>
            <person name="Fuchs T."/>
            <person name="Gasser K."/>
            <person name="Kramer D."/>
            <person name="Li W."/>
            <person name="Munsamy K."/>
            <person name="Piso A."/>
            <person name="Price J.L."/>
            <person name="Sonnekus B."/>
            <person name="Thomas C."/>
            <person name="van der Nest A."/>
            <person name="van Dijk A."/>
            <person name="van Heerden A."/>
            <person name="van Vuuren N."/>
            <person name="Yilmaz N."/>
            <person name="Duong T.A."/>
            <person name="van der Merwe N.A."/>
            <person name="Wingfield M.J."/>
            <person name="Wingfield B.D."/>
        </authorList>
    </citation>
    <scope>NUCLEOTIDE SEQUENCE [LARGE SCALE GENOMIC DNA]</scope>
    <source>
        <strain evidence="1 2">CMW 18300</strain>
    </source>
</reference>
<dbReference type="Proteomes" id="UP001583177">
    <property type="component" value="Unassembled WGS sequence"/>
</dbReference>
<protein>
    <recommendedName>
        <fullName evidence="3">Ureidoglycolate hydrolase</fullName>
    </recommendedName>
</protein>
<dbReference type="EMBL" id="JAWRVE010000047">
    <property type="protein sequence ID" value="KAL1868105.1"/>
    <property type="molecule type" value="Genomic_DNA"/>
</dbReference>
<dbReference type="SUPFAM" id="SSF55144">
    <property type="entry name" value="LigT-like"/>
    <property type="match status" value="2"/>
</dbReference>
<evidence type="ECO:0000313" key="1">
    <source>
        <dbReference type="EMBL" id="KAL1868105.1"/>
    </source>
</evidence>
<gene>
    <name evidence="1" type="ORF">Daus18300_006087</name>
</gene>
<accession>A0ABR3WWQ1</accession>
<name>A0ABR3WWQ1_9PEZI</name>
<comment type="caution">
    <text evidence="1">The sequence shown here is derived from an EMBL/GenBank/DDBJ whole genome shotgun (WGS) entry which is preliminary data.</text>
</comment>
<dbReference type="InterPro" id="IPR009097">
    <property type="entry name" value="Cyclic_Pdiesterase"/>
</dbReference>
<organism evidence="1 2">
    <name type="scientific">Diaporthe australafricana</name>
    <dbReference type="NCBI Taxonomy" id="127596"/>
    <lineage>
        <taxon>Eukaryota</taxon>
        <taxon>Fungi</taxon>
        <taxon>Dikarya</taxon>
        <taxon>Ascomycota</taxon>
        <taxon>Pezizomycotina</taxon>
        <taxon>Sordariomycetes</taxon>
        <taxon>Sordariomycetidae</taxon>
        <taxon>Diaporthales</taxon>
        <taxon>Diaporthaceae</taxon>
        <taxon>Diaporthe</taxon>
    </lineage>
</organism>
<evidence type="ECO:0008006" key="3">
    <source>
        <dbReference type="Google" id="ProtNLM"/>
    </source>
</evidence>
<keyword evidence="2" id="KW-1185">Reference proteome</keyword>
<evidence type="ECO:0000313" key="2">
    <source>
        <dbReference type="Proteomes" id="UP001583177"/>
    </source>
</evidence>
<proteinExistence type="predicted"/>
<sequence length="353" mass="39074">MSPALESTDAKNKLEDLSGVKIKPGENPYKALIEACHDDEKEIQSIYSTHRVTRNGQQKEKFLSSDFKEVLIDPFLLRLEDPSIEPGFTDPRNCLVFWARPPDHIIKLASKIQSLLKDVAPTHSDINGATGGLNKRVISSKLTRTTAPDVWLMPSHRMHLTTLEVTHSRTPAEIAAIVAQMRPTIPALADFTLAHRSRLVKPMVSYDLAAFAVSFLPAAGEPVTSPPPAVPTASSLDGGHEVDDSYTYHHLRRDVFDLARTTGVDIDSRYVVPSAHITLGRYLTQEDHATPSARKKWTSAIDEINSWLEKEVWDSAEASFVGEWIVGQERGIDARSGKLWYGGGRTIMVGEGF</sequence>